<proteinExistence type="predicted"/>
<name>G8U0G9_SULAD</name>
<evidence type="ECO:0000259" key="1">
    <source>
        <dbReference type="PROSITE" id="PS50994"/>
    </source>
</evidence>
<evidence type="ECO:0000313" key="3">
    <source>
        <dbReference type="Proteomes" id="UP000005439"/>
    </source>
</evidence>
<dbReference type="KEGG" id="sap:Sulac_0683"/>
<dbReference type="Proteomes" id="UP000005439">
    <property type="component" value="Chromosome"/>
</dbReference>
<dbReference type="GO" id="GO:0003676">
    <property type="term" value="F:nucleic acid binding"/>
    <property type="evidence" value="ECO:0007669"/>
    <property type="project" value="InterPro"/>
</dbReference>
<accession>G8U0G9</accession>
<dbReference type="InterPro" id="IPR001584">
    <property type="entry name" value="Integrase_cat-core"/>
</dbReference>
<feature type="domain" description="Integrase catalytic" evidence="1">
    <location>
        <begin position="170"/>
        <end position="350"/>
    </location>
</feature>
<dbReference type="PROSITE" id="PS50994">
    <property type="entry name" value="INTEGRASE"/>
    <property type="match status" value="1"/>
</dbReference>
<dbReference type="Gene3D" id="3.30.420.10">
    <property type="entry name" value="Ribonuclease H-like superfamily/Ribonuclease H"/>
    <property type="match status" value="1"/>
</dbReference>
<evidence type="ECO:0000313" key="2">
    <source>
        <dbReference type="EMBL" id="AEW04191.1"/>
    </source>
</evidence>
<dbReference type="AlphaFoldDB" id="G8U0G9"/>
<sequence length="399" mass="45573">MPLSLPERRAVIRELAAQYRQATKGQRARLIEQLQTLCGYNRSYAARALRAAAITESATPHAVRPGRGRKPVYGAAAKAALTTCWAILNFPTGKRLQPFLPELVERLEAHGERHLEPTVRDQLVQMSAASIDRFLAAERRRLEVKGRSGTKPGPLLKQQIPVRTWAEWDDATHPGFLEIDLVSHDGGAARGEFAWTLDLVDILTGWTETVALPNKARKWVIEALDTQLSRFPFPIRGIDSDNGSEFINHHLLTWCDSHPIMFTRARAYHKNDGCYVEQKNWSVVRRFVGYLRYEGAEQVQWLNDLYATLRLYTHFFQPLQKTVAKERRGARTYRRYDQAQTPYQRVLALPDTLVSPAQKAVLTAQYTSLNPAAIRRDLLRLQNRLWDPMPLETPHEVPL</sequence>
<reference evidence="2 3" key="2">
    <citation type="journal article" date="2012" name="Stand. Genomic Sci.">
        <title>Complete genome sequence of the moderately thermophilic mineral-sulfide-oxidizing firmicute Sulfobacillus acidophilus type strain (NAL(T)).</title>
        <authorList>
            <person name="Anderson I."/>
            <person name="Chertkov O."/>
            <person name="Chen A."/>
            <person name="Saunders E."/>
            <person name="Lapidus A."/>
            <person name="Nolan M."/>
            <person name="Lucas S."/>
            <person name="Hammon N."/>
            <person name="Deshpande S."/>
            <person name="Cheng J.F."/>
            <person name="Han C."/>
            <person name="Tapia R."/>
            <person name="Goodwin L.A."/>
            <person name="Pitluck S."/>
            <person name="Liolios K."/>
            <person name="Pagani I."/>
            <person name="Ivanova N."/>
            <person name="Mikhailova N."/>
            <person name="Pati A."/>
            <person name="Palaniappan K."/>
            <person name="Land M."/>
            <person name="Pan C."/>
            <person name="Rohde M."/>
            <person name="Pukall R."/>
            <person name="Goker M."/>
            <person name="Detter J.C."/>
            <person name="Woyke T."/>
            <person name="Bristow J."/>
            <person name="Eisen J.A."/>
            <person name="Markowitz V."/>
            <person name="Hugenholtz P."/>
            <person name="Kyrpides N.C."/>
            <person name="Klenk H.P."/>
            <person name="Mavromatis K."/>
        </authorList>
    </citation>
    <scope>NUCLEOTIDE SEQUENCE [LARGE SCALE GENOMIC DNA]</scope>
    <source>
        <strain evidence="3">ATCC 700253 / DSM 10332 / NAL</strain>
    </source>
</reference>
<dbReference type="SUPFAM" id="SSF53098">
    <property type="entry name" value="Ribonuclease H-like"/>
    <property type="match status" value="1"/>
</dbReference>
<keyword evidence="3" id="KW-1185">Reference proteome</keyword>
<dbReference type="InterPro" id="IPR012337">
    <property type="entry name" value="RNaseH-like_sf"/>
</dbReference>
<dbReference type="PATRIC" id="fig|679936.5.peg.736"/>
<organism evidence="2 3">
    <name type="scientific">Sulfobacillus acidophilus (strain ATCC 700253 / DSM 10332 / NAL)</name>
    <dbReference type="NCBI Taxonomy" id="679936"/>
    <lineage>
        <taxon>Bacteria</taxon>
        <taxon>Bacillati</taxon>
        <taxon>Bacillota</taxon>
        <taxon>Clostridia</taxon>
        <taxon>Eubacteriales</taxon>
        <taxon>Clostridiales Family XVII. Incertae Sedis</taxon>
        <taxon>Sulfobacillus</taxon>
    </lineage>
</organism>
<gene>
    <name evidence="2" type="ordered locus">Sulac_0683</name>
</gene>
<dbReference type="GO" id="GO:0015074">
    <property type="term" value="P:DNA integration"/>
    <property type="evidence" value="ECO:0007669"/>
    <property type="project" value="InterPro"/>
</dbReference>
<reference evidence="3" key="1">
    <citation type="submission" date="2011-12" db="EMBL/GenBank/DDBJ databases">
        <title>The complete genome of chromosome of Sulfobacillus acidophilus DSM 10332.</title>
        <authorList>
            <person name="Lucas S."/>
            <person name="Han J."/>
            <person name="Lapidus A."/>
            <person name="Bruce D."/>
            <person name="Goodwin L."/>
            <person name="Pitluck S."/>
            <person name="Peters L."/>
            <person name="Kyrpides N."/>
            <person name="Mavromatis K."/>
            <person name="Ivanova N."/>
            <person name="Mikhailova N."/>
            <person name="Chertkov O."/>
            <person name="Saunders E."/>
            <person name="Detter J.C."/>
            <person name="Tapia R."/>
            <person name="Han C."/>
            <person name="Land M."/>
            <person name="Hauser L."/>
            <person name="Markowitz V."/>
            <person name="Cheng J.-F."/>
            <person name="Hugenholtz P."/>
            <person name="Woyke T."/>
            <person name="Wu D."/>
            <person name="Pukall R."/>
            <person name="Gehrich-Schroeter G."/>
            <person name="Schneider S."/>
            <person name="Klenk H.-P."/>
            <person name="Eisen J.A."/>
        </authorList>
    </citation>
    <scope>NUCLEOTIDE SEQUENCE [LARGE SCALE GENOMIC DNA]</scope>
    <source>
        <strain evidence="3">ATCC 700253 / DSM 10332 / NAL</strain>
    </source>
</reference>
<protein>
    <submittedName>
        <fullName evidence="2">Integrase catalytic region</fullName>
    </submittedName>
</protein>
<dbReference type="HOGENOM" id="CLU_029113_0_0_9"/>
<dbReference type="InterPro" id="IPR036397">
    <property type="entry name" value="RNaseH_sf"/>
</dbReference>
<dbReference type="EMBL" id="CP003179">
    <property type="protein sequence ID" value="AEW04191.1"/>
    <property type="molecule type" value="Genomic_DNA"/>
</dbReference>
<dbReference type="Pfam" id="PF00665">
    <property type="entry name" value="rve"/>
    <property type="match status" value="1"/>
</dbReference>